<dbReference type="PROSITE" id="PS50097">
    <property type="entry name" value="BTB"/>
    <property type="match status" value="2"/>
</dbReference>
<dbReference type="InterPro" id="IPR016024">
    <property type="entry name" value="ARM-type_fold"/>
</dbReference>
<dbReference type="InterPro" id="IPR044953">
    <property type="entry name" value="At1g04390-like"/>
</dbReference>
<feature type="domain" description="BTB" evidence="3">
    <location>
        <begin position="683"/>
        <end position="762"/>
    </location>
</feature>
<protein>
    <submittedName>
        <fullName evidence="5">BTB/POZ domain-containing protein At1g04390</fullName>
    </submittedName>
</protein>
<accession>A0A6P4A8J7</accession>
<gene>
    <name evidence="5" type="primary">LOC107417974</name>
</gene>
<reference evidence="4" key="1">
    <citation type="submission" date="2025-05" db="UniProtKB">
        <authorList>
            <consortium name="RefSeq"/>
        </authorList>
    </citation>
    <scope>NUCLEOTIDE SEQUENCE [LARGE SCALE GENOMIC DNA]</scope>
</reference>
<keyword evidence="4" id="KW-1185">Reference proteome</keyword>
<dbReference type="RefSeq" id="XP_015882125.3">
    <property type="nucleotide sequence ID" value="XM_016026639.4"/>
</dbReference>
<dbReference type="Pfam" id="PF00651">
    <property type="entry name" value="BTB"/>
    <property type="match status" value="1"/>
</dbReference>
<comment type="pathway">
    <text evidence="1">Protein modification; protein ubiquitination.</text>
</comment>
<dbReference type="Gene3D" id="1.25.10.10">
    <property type="entry name" value="Leucine-rich Repeat Variant"/>
    <property type="match status" value="1"/>
</dbReference>
<evidence type="ECO:0000256" key="1">
    <source>
        <dbReference type="ARBA" id="ARBA00004906"/>
    </source>
</evidence>
<dbReference type="PANTHER" id="PTHR35918:SF1">
    <property type="entry name" value="BTB DOMAIN-CONTAINING PROTEIN"/>
    <property type="match status" value="1"/>
</dbReference>
<name>A0A6P4A8J7_ZIZJJ</name>
<proteinExistence type="predicted"/>
<dbReference type="AlphaFoldDB" id="A0A6P4A8J7"/>
<sequence length="1014" mass="114581">MGSSKRGADDNRKLSGRTQTAHQRLQDALKLGTRSYDSHARKWQCSDIEIQRHVVHSISAFLDSVSRDARHHPLVKDSVADMVGALVWILQRRNVSVLSMAAEVTVKLVSNLPNSVLQSYMLDLVDPLSSLLSARQTEVAISCVTALNHILLNLSFKNKKVVWEILKKTESVSHVSANILDFFRGKKPIEYFNQMASFLSTVLWQWHESRFPVWSNPELTKALNNVLVKPDFQDRVEVLKLFSAVALCGNGTKKLLENGQALMEMMLHCMDHSQPYSVRTEGFRLAQCLAINEQEFLKMMSLCCEPFVKAIISGMSKWELNSGKVAGDKISLLVEACRLALITCWAGKHHIYFWKQGIDKVLLDLLLEDSHSKLYQPILSLEEQISIAKECLNADYLIGSRNYIWDILGWLAIHCEEDFNPEMHGNGKELFIDILITSACLAFLDAIKKCFWQNDIGDTLRGESAIRAVLMMIYTPCKYVSSKAKDRLFKVLNHQNCVGYLKLLLTTLNRNLSGNDFDALQIVIYLMSLTCYSGLPQFQKWLIECGGVKTLLHLVNLCLKGDFCTERLNFSSHLHNAFYERTCCFPSTEVWEVKNMLLLYSLWGLAELIKYSVCIRNNLDIFTNQMTCTIAELVCKLQDICSDKTTPELRWSAAHVLSYFGFYGFPSKLGNRIGKALNVMDHTDTRLILTSGECLSVHSVVLAIRCRSLLPLSEQQSGSSVTDSMEICGKFSGEIRLSAHVDHQILVKLLEYMYLGHLRVGEELIKKLKRLAKHCNLHPLLQMLSRRSPKWGAPYPSSDLSPALGPLGHRFSDVILEAKSTEYSGWACGFCSVLMPHMHAHKVILSSSCDYLRALFNSGMQESLSQTVKVPVSWEAMIKLVGWFYSSQLPNPPTGCLWESMDTQEKLHELQPYVELCWLAKFWFLEDVQEACSNVIVSCLYSARQLCIKIIQLAANFSLGSLVEVAATLMAPSYRQLCDSGELEELDEDLVNMVRAASVRFSQEVGSNIETSFR</sequence>
<dbReference type="CDD" id="cd18186">
    <property type="entry name" value="BTB_POZ_ZBTB_KLHL-like"/>
    <property type="match status" value="2"/>
</dbReference>
<dbReference type="InterPro" id="IPR011333">
    <property type="entry name" value="SKP1/BTB/POZ_sf"/>
</dbReference>
<dbReference type="GeneID" id="107417974"/>
<feature type="domain" description="BTB" evidence="3">
    <location>
        <begin position="812"/>
        <end position="893"/>
    </location>
</feature>
<evidence type="ECO:0000259" key="3">
    <source>
        <dbReference type="PROSITE" id="PS50097"/>
    </source>
</evidence>
<dbReference type="Pfam" id="PF26522">
    <property type="entry name" value="ARM_6"/>
    <property type="match status" value="1"/>
</dbReference>
<dbReference type="Gene3D" id="3.30.710.10">
    <property type="entry name" value="Potassium Channel Kv1.1, Chain A"/>
    <property type="match status" value="2"/>
</dbReference>
<dbReference type="InterPro" id="IPR059007">
    <property type="entry name" value="ARM_At1g04390"/>
</dbReference>
<dbReference type="KEGG" id="zju:107417974"/>
<dbReference type="InterPro" id="IPR011989">
    <property type="entry name" value="ARM-like"/>
</dbReference>
<evidence type="ECO:0000313" key="5">
    <source>
        <dbReference type="RefSeq" id="XP_015882125.3"/>
    </source>
</evidence>
<dbReference type="PANTHER" id="PTHR35918">
    <property type="entry name" value="OS06G0674800 PROTEIN"/>
    <property type="match status" value="1"/>
</dbReference>
<dbReference type="FunCoup" id="A0A6P4A8J7">
    <property type="interactions" value="1763"/>
</dbReference>
<reference evidence="5" key="2">
    <citation type="submission" date="2025-08" db="UniProtKB">
        <authorList>
            <consortium name="RefSeq"/>
        </authorList>
    </citation>
    <scope>IDENTIFICATION</scope>
    <source>
        <tissue evidence="5">Seedling</tissue>
    </source>
</reference>
<evidence type="ECO:0000313" key="4">
    <source>
        <dbReference type="Proteomes" id="UP001652623"/>
    </source>
</evidence>
<evidence type="ECO:0000256" key="2">
    <source>
        <dbReference type="SAM" id="MobiDB-lite"/>
    </source>
</evidence>
<feature type="compositionally biased region" description="Basic and acidic residues" evidence="2">
    <location>
        <begin position="1"/>
        <end position="13"/>
    </location>
</feature>
<dbReference type="InParanoid" id="A0A6P4A8J7"/>
<feature type="region of interest" description="Disordered" evidence="2">
    <location>
        <begin position="1"/>
        <end position="22"/>
    </location>
</feature>
<organism evidence="4 5">
    <name type="scientific">Ziziphus jujuba</name>
    <name type="common">Chinese jujube</name>
    <name type="synonym">Ziziphus sativa</name>
    <dbReference type="NCBI Taxonomy" id="326968"/>
    <lineage>
        <taxon>Eukaryota</taxon>
        <taxon>Viridiplantae</taxon>
        <taxon>Streptophyta</taxon>
        <taxon>Embryophyta</taxon>
        <taxon>Tracheophyta</taxon>
        <taxon>Spermatophyta</taxon>
        <taxon>Magnoliopsida</taxon>
        <taxon>eudicotyledons</taxon>
        <taxon>Gunneridae</taxon>
        <taxon>Pentapetalae</taxon>
        <taxon>rosids</taxon>
        <taxon>fabids</taxon>
        <taxon>Rosales</taxon>
        <taxon>Rhamnaceae</taxon>
        <taxon>Paliureae</taxon>
        <taxon>Ziziphus</taxon>
    </lineage>
</organism>
<dbReference type="Proteomes" id="UP001652623">
    <property type="component" value="Chromosome 2"/>
</dbReference>
<dbReference type="SUPFAM" id="SSF54695">
    <property type="entry name" value="POZ domain"/>
    <property type="match status" value="2"/>
</dbReference>
<dbReference type="SMART" id="SM00225">
    <property type="entry name" value="BTB"/>
    <property type="match status" value="2"/>
</dbReference>
<dbReference type="InterPro" id="IPR000210">
    <property type="entry name" value="BTB/POZ_dom"/>
</dbReference>
<dbReference type="SUPFAM" id="SSF48371">
    <property type="entry name" value="ARM repeat"/>
    <property type="match status" value="1"/>
</dbReference>